<dbReference type="GeneID" id="123392770"/>
<keyword evidence="2 4" id="KW-0689">Ribosomal protein</keyword>
<dbReference type="GO" id="GO:0042274">
    <property type="term" value="P:ribosomal small subunit biogenesis"/>
    <property type="evidence" value="ECO:0007669"/>
    <property type="project" value="TreeGrafter"/>
</dbReference>
<dbReference type="GO" id="GO:0022627">
    <property type="term" value="C:cytosolic small ribosomal subunit"/>
    <property type="evidence" value="ECO:0007669"/>
    <property type="project" value="TreeGrafter"/>
</dbReference>
<dbReference type="OrthoDB" id="1724687at2759"/>
<gene>
    <name evidence="7" type="primary">LOC123392770</name>
</gene>
<dbReference type="GO" id="GO:0003735">
    <property type="term" value="F:structural constituent of ribosome"/>
    <property type="evidence" value="ECO:0007669"/>
    <property type="project" value="InterPro"/>
</dbReference>
<evidence type="ECO:0000256" key="2">
    <source>
        <dbReference type="ARBA" id="ARBA00022980"/>
    </source>
</evidence>
<protein>
    <recommendedName>
        <fullName evidence="4">40S ribosomal protein S7</fullName>
    </recommendedName>
</protein>
<dbReference type="GO" id="GO:0030686">
    <property type="term" value="C:90S preribosome"/>
    <property type="evidence" value="ECO:0007669"/>
    <property type="project" value="TreeGrafter"/>
</dbReference>
<organism evidence="6 7">
    <name type="scientific">Mustela putorius furo</name>
    <name type="common">European domestic ferret</name>
    <name type="synonym">Mustela furo</name>
    <dbReference type="NCBI Taxonomy" id="9669"/>
    <lineage>
        <taxon>Eukaryota</taxon>
        <taxon>Metazoa</taxon>
        <taxon>Chordata</taxon>
        <taxon>Craniata</taxon>
        <taxon>Vertebrata</taxon>
        <taxon>Euteleostomi</taxon>
        <taxon>Mammalia</taxon>
        <taxon>Eutheria</taxon>
        <taxon>Laurasiatheria</taxon>
        <taxon>Carnivora</taxon>
        <taxon>Caniformia</taxon>
        <taxon>Musteloidea</taxon>
        <taxon>Mustelidae</taxon>
        <taxon>Mustelinae</taxon>
        <taxon>Mustela</taxon>
    </lineage>
</organism>
<dbReference type="PANTHER" id="PTHR11278">
    <property type="entry name" value="40S RIBOSOMAL PROTEIN S7"/>
    <property type="match status" value="1"/>
</dbReference>
<proteinExistence type="inferred from homology"/>
<keyword evidence="6" id="KW-1185">Reference proteome</keyword>
<dbReference type="GO" id="GO:0032040">
    <property type="term" value="C:small-subunit processome"/>
    <property type="evidence" value="ECO:0007669"/>
    <property type="project" value="TreeGrafter"/>
</dbReference>
<dbReference type="Proteomes" id="UP000000715">
    <property type="component" value="Unplaced"/>
</dbReference>
<dbReference type="Pfam" id="PF01251">
    <property type="entry name" value="Ribosomal_S7e"/>
    <property type="match status" value="1"/>
</dbReference>
<dbReference type="InterPro" id="IPR000554">
    <property type="entry name" value="Ribosomal_eS7"/>
</dbReference>
<dbReference type="RefSeq" id="XP_044938498.1">
    <property type="nucleotide sequence ID" value="XM_045082563.1"/>
</dbReference>
<evidence type="ECO:0000313" key="6">
    <source>
        <dbReference type="Proteomes" id="UP000000715"/>
    </source>
</evidence>
<dbReference type="GO" id="GO:0006364">
    <property type="term" value="P:rRNA processing"/>
    <property type="evidence" value="ECO:0007669"/>
    <property type="project" value="TreeGrafter"/>
</dbReference>
<comment type="similarity">
    <text evidence="1 4">Belongs to the eukaryotic ribosomal protein eS7 family.</text>
</comment>
<evidence type="ECO:0000256" key="4">
    <source>
        <dbReference type="RuleBase" id="RU364105"/>
    </source>
</evidence>
<dbReference type="GO" id="GO:0006412">
    <property type="term" value="P:translation"/>
    <property type="evidence" value="ECO:0007669"/>
    <property type="project" value="InterPro"/>
</dbReference>
<dbReference type="AlphaFoldDB" id="A0A8U0S8Q3"/>
<accession>A0A8U0S8Q3</accession>
<sequence length="170" mass="19161">MFSSRLKIVKPNGEKPDQFESGVSQALPESEMSSDLRAQVRELSITASKETEVGGVQRAITIFVPVPQLKSFQKIQVRQVRELEKKFNGKHIAFIAQRRILPKPTRKSHTKNKQKHPGSRTLTAAHALILEDLVFPSKIVGKRIHVKLDGSRLIKVHLDKAQQEAQRQGC</sequence>
<evidence type="ECO:0000256" key="3">
    <source>
        <dbReference type="ARBA" id="ARBA00023274"/>
    </source>
</evidence>
<reference evidence="7" key="1">
    <citation type="submission" date="2025-08" db="UniProtKB">
        <authorList>
            <consortium name="RefSeq"/>
        </authorList>
    </citation>
    <scope>IDENTIFICATION</scope>
    <source>
        <tissue evidence="7">Brain</tissue>
    </source>
</reference>
<evidence type="ECO:0000256" key="5">
    <source>
        <dbReference type="SAM" id="MobiDB-lite"/>
    </source>
</evidence>
<evidence type="ECO:0000313" key="7">
    <source>
        <dbReference type="RefSeq" id="XP_044938498.1"/>
    </source>
</evidence>
<feature type="region of interest" description="Disordered" evidence="5">
    <location>
        <begin position="11"/>
        <end position="31"/>
    </location>
</feature>
<evidence type="ECO:0000256" key="1">
    <source>
        <dbReference type="ARBA" id="ARBA00007820"/>
    </source>
</evidence>
<keyword evidence="3 4" id="KW-0687">Ribonucleoprotein</keyword>
<name>A0A8U0S8Q3_MUSPF</name>
<dbReference type="PANTHER" id="PTHR11278:SF0">
    <property type="entry name" value="SMALL RIBOSOMAL SUBUNIT PROTEIN ES7"/>
    <property type="match status" value="1"/>
</dbReference>